<sequence length="153" mass="17112">MQVAPRQTEQIQSALMILQRRLGNALLGVYLHGSAVSGGLQPQSDIDLLAVVQPELSESQRNGLLLDLLHLSGRHPAVPGGARCLEVMVFCQADLNRSDYTRRELSSFMVSGFERLSRPVKRRCPDVTPSILWLSHRPIKRPFRCSDRLGAKR</sequence>
<name>A0ABW4SAY3_9RHOB</name>
<comment type="caution">
    <text evidence="2">The sequence shown here is derived from an EMBL/GenBank/DDBJ whole genome shotgun (WGS) entry which is preliminary data.</text>
</comment>
<dbReference type="InterPro" id="IPR043519">
    <property type="entry name" value="NT_sf"/>
</dbReference>
<dbReference type="Proteomes" id="UP001597353">
    <property type="component" value="Unassembled WGS sequence"/>
</dbReference>
<reference evidence="3" key="1">
    <citation type="journal article" date="2019" name="Int. J. Syst. Evol. Microbiol.">
        <title>The Global Catalogue of Microorganisms (GCM) 10K type strain sequencing project: providing services to taxonomists for standard genome sequencing and annotation.</title>
        <authorList>
            <consortium name="The Broad Institute Genomics Platform"/>
            <consortium name="The Broad Institute Genome Sequencing Center for Infectious Disease"/>
            <person name="Wu L."/>
            <person name="Ma J."/>
        </authorList>
    </citation>
    <scope>NUCLEOTIDE SEQUENCE [LARGE SCALE GENOMIC DNA]</scope>
    <source>
        <strain evidence="3">CGMCC 4.7242</strain>
    </source>
</reference>
<keyword evidence="3" id="KW-1185">Reference proteome</keyword>
<evidence type="ECO:0000313" key="2">
    <source>
        <dbReference type="EMBL" id="MFD1913954.1"/>
    </source>
</evidence>
<dbReference type="Pfam" id="PF01909">
    <property type="entry name" value="NTP_transf_2"/>
    <property type="match status" value="1"/>
</dbReference>
<dbReference type="CDD" id="cd05403">
    <property type="entry name" value="NT_KNTase_like"/>
    <property type="match status" value="1"/>
</dbReference>
<dbReference type="InterPro" id="IPR002934">
    <property type="entry name" value="Polymerase_NTP_transf_dom"/>
</dbReference>
<dbReference type="SUPFAM" id="SSF81301">
    <property type="entry name" value="Nucleotidyltransferase"/>
    <property type="match status" value="1"/>
</dbReference>
<accession>A0ABW4SAY3</accession>
<proteinExistence type="predicted"/>
<dbReference type="RefSeq" id="WP_390264691.1">
    <property type="nucleotide sequence ID" value="NZ_JBHUGH010000023.1"/>
</dbReference>
<evidence type="ECO:0000259" key="1">
    <source>
        <dbReference type="Pfam" id="PF01909"/>
    </source>
</evidence>
<gene>
    <name evidence="2" type="ORF">ACFSGJ_17210</name>
</gene>
<protein>
    <submittedName>
        <fullName evidence="2">Nucleotidyltransferase domain-containing protein</fullName>
    </submittedName>
</protein>
<evidence type="ECO:0000313" key="3">
    <source>
        <dbReference type="Proteomes" id="UP001597353"/>
    </source>
</evidence>
<organism evidence="2 3">
    <name type="scientific">Halodurantibacterium flavum</name>
    <dbReference type="NCBI Taxonomy" id="1382802"/>
    <lineage>
        <taxon>Bacteria</taxon>
        <taxon>Pseudomonadati</taxon>
        <taxon>Pseudomonadota</taxon>
        <taxon>Alphaproteobacteria</taxon>
        <taxon>Rhodobacterales</taxon>
        <taxon>Paracoccaceae</taxon>
        <taxon>Halodurantibacterium</taxon>
    </lineage>
</organism>
<dbReference type="EMBL" id="JBHUGH010000023">
    <property type="protein sequence ID" value="MFD1913954.1"/>
    <property type="molecule type" value="Genomic_DNA"/>
</dbReference>
<dbReference type="Gene3D" id="3.30.460.10">
    <property type="entry name" value="Beta Polymerase, domain 2"/>
    <property type="match status" value="1"/>
</dbReference>
<feature type="domain" description="Polymerase nucleotidyl transferase" evidence="1">
    <location>
        <begin position="18"/>
        <end position="62"/>
    </location>
</feature>